<evidence type="ECO:0000256" key="2">
    <source>
        <dbReference type="SAM" id="MobiDB-lite"/>
    </source>
</evidence>
<dbReference type="EMBL" id="JAJOMB010000017">
    <property type="protein sequence ID" value="MCD5314575.1"/>
    <property type="molecule type" value="Genomic_DNA"/>
</dbReference>
<feature type="transmembrane region" description="Helical" evidence="3">
    <location>
        <begin position="43"/>
        <end position="65"/>
    </location>
</feature>
<comment type="similarity">
    <text evidence="1">Belongs to the LytR/CpsA/Psr (LCP) family.</text>
</comment>
<evidence type="ECO:0000259" key="4">
    <source>
        <dbReference type="Pfam" id="PF03816"/>
    </source>
</evidence>
<gene>
    <name evidence="5" type="ORF">LR394_27070</name>
</gene>
<keyword evidence="3" id="KW-0812">Transmembrane</keyword>
<feature type="domain" description="Cell envelope-related transcriptional attenuator" evidence="4">
    <location>
        <begin position="224"/>
        <end position="405"/>
    </location>
</feature>
<dbReference type="InterPro" id="IPR004474">
    <property type="entry name" value="LytR_CpsA_psr"/>
</dbReference>
<keyword evidence="6" id="KW-1185">Reference proteome</keyword>
<protein>
    <submittedName>
        <fullName evidence="5">LCP family protein</fullName>
    </submittedName>
</protein>
<dbReference type="RefSeq" id="WP_231447222.1">
    <property type="nucleotide sequence ID" value="NZ_JAJOMB010000017.1"/>
</dbReference>
<comment type="caution">
    <text evidence="5">The sequence shown here is derived from an EMBL/GenBank/DDBJ whole genome shotgun (WGS) entry which is preliminary data.</text>
</comment>
<keyword evidence="3" id="KW-0472">Membrane</keyword>
<dbReference type="PANTHER" id="PTHR33392:SF6">
    <property type="entry name" value="POLYISOPRENYL-TEICHOIC ACID--PEPTIDOGLYCAN TEICHOIC ACID TRANSFERASE TAGU"/>
    <property type="match status" value="1"/>
</dbReference>
<dbReference type="Pfam" id="PF03816">
    <property type="entry name" value="LytR_cpsA_psr"/>
    <property type="match status" value="1"/>
</dbReference>
<reference evidence="5" key="1">
    <citation type="submission" date="2021-11" db="EMBL/GenBank/DDBJ databases">
        <title>Streptomyces corallinus and Kineosporia corallina sp. nov., two new coral-derived marine actinobacteria.</title>
        <authorList>
            <person name="Buangrab K."/>
            <person name="Sutthacheep M."/>
            <person name="Yeemin T."/>
            <person name="Harunari E."/>
            <person name="Igarashi Y."/>
            <person name="Sripreechasak P."/>
            <person name="Kanchanasin P."/>
            <person name="Tanasupawat S."/>
            <person name="Phongsopitanun W."/>
        </authorList>
    </citation>
    <scope>NUCLEOTIDE SEQUENCE</scope>
    <source>
        <strain evidence="5">JCM 31032</strain>
    </source>
</reference>
<feature type="transmembrane region" description="Helical" evidence="3">
    <location>
        <begin position="72"/>
        <end position="90"/>
    </location>
</feature>
<evidence type="ECO:0000313" key="6">
    <source>
        <dbReference type="Proteomes" id="UP001138997"/>
    </source>
</evidence>
<feature type="transmembrane region" description="Helical" evidence="3">
    <location>
        <begin position="110"/>
        <end position="133"/>
    </location>
</feature>
<proteinExistence type="inferred from homology"/>
<organism evidence="5 6">
    <name type="scientific">Kineosporia babensis</name>
    <dbReference type="NCBI Taxonomy" id="499548"/>
    <lineage>
        <taxon>Bacteria</taxon>
        <taxon>Bacillati</taxon>
        <taxon>Actinomycetota</taxon>
        <taxon>Actinomycetes</taxon>
        <taxon>Kineosporiales</taxon>
        <taxon>Kineosporiaceae</taxon>
        <taxon>Kineosporia</taxon>
    </lineage>
</organism>
<dbReference type="InterPro" id="IPR050922">
    <property type="entry name" value="LytR/CpsA/Psr_CW_biosynth"/>
</dbReference>
<dbReference type="Proteomes" id="UP001138997">
    <property type="component" value="Unassembled WGS sequence"/>
</dbReference>
<evidence type="ECO:0000313" key="5">
    <source>
        <dbReference type="EMBL" id="MCD5314575.1"/>
    </source>
</evidence>
<name>A0A9X1SWZ2_9ACTN</name>
<feature type="compositionally biased region" description="Low complexity" evidence="2">
    <location>
        <begin position="488"/>
        <end position="508"/>
    </location>
</feature>
<accession>A0A9X1SWZ2</accession>
<evidence type="ECO:0000256" key="1">
    <source>
        <dbReference type="ARBA" id="ARBA00006068"/>
    </source>
</evidence>
<feature type="region of interest" description="Disordered" evidence="2">
    <location>
        <begin position="1"/>
        <end position="37"/>
    </location>
</feature>
<dbReference type="Gene3D" id="3.40.630.190">
    <property type="entry name" value="LCP protein"/>
    <property type="match status" value="1"/>
</dbReference>
<dbReference type="AlphaFoldDB" id="A0A9X1SWZ2"/>
<feature type="region of interest" description="Disordered" evidence="2">
    <location>
        <begin position="479"/>
        <end position="515"/>
    </location>
</feature>
<feature type="transmembrane region" description="Helical" evidence="3">
    <location>
        <begin position="145"/>
        <end position="163"/>
    </location>
</feature>
<dbReference type="PANTHER" id="PTHR33392">
    <property type="entry name" value="POLYISOPRENYL-TEICHOIC ACID--PEPTIDOGLYCAN TEICHOIC ACID TRANSFERASE TAGU"/>
    <property type="match status" value="1"/>
</dbReference>
<sequence>MSDVRQRATGRLLSGKAGRDDVPGAPVISTGRRGSHATTRGQGFSWVLSWTILGSLLPGLGLLAAGWRRAGGFLLGLSAAGLLALGWLAIDGDPLDRVQALVVAPERLLLVTITIGVIAVLWVVAIVLTHTQLRRYARLGLGQRLFSVVLVVALITGVALPAYEAGRYALIGRDLVDTVFQDTVDAETSTALSDTSKADPWAGVPRVNVLLIGSDAGESRIGVRPDTMIVASVDTYSGNTVLFSLPRNLENVPFPFGTPGNTAWPDGFDCGDECLLNAVWTWAEQDGSGYEGYKNPGLAATQDAIEGATGLKIDTYAMLNLKGFAEFVNAIGGLRVNVRERLPIGGDSTLGSPIYHVATGGWIEVGENQLLDGYHTLWFARSRWSTDDYSRMQRQRCVIGAFVGQVDPVTVALQFPQLARAAKRNITTGIPLRDLDAWVELSKRVQGGKVTSLPFTKDVVDVAYPDFGKVQKLVNRAIASSERAGRQPAPSSPSAKPRAPRAANPNKAQDVTAVC</sequence>
<evidence type="ECO:0000256" key="3">
    <source>
        <dbReference type="SAM" id="Phobius"/>
    </source>
</evidence>
<keyword evidence="3" id="KW-1133">Transmembrane helix</keyword>